<evidence type="ECO:0000313" key="2">
    <source>
        <dbReference type="Proteomes" id="UP000663872"/>
    </source>
</evidence>
<evidence type="ECO:0000313" key="1">
    <source>
        <dbReference type="EMBL" id="CAF3452340.1"/>
    </source>
</evidence>
<accession>A0A818DS68</accession>
<proteinExistence type="predicted"/>
<dbReference type="AlphaFoldDB" id="A0A818DS68"/>
<organism evidence="1 2">
    <name type="scientific">Rotaria socialis</name>
    <dbReference type="NCBI Taxonomy" id="392032"/>
    <lineage>
        <taxon>Eukaryota</taxon>
        <taxon>Metazoa</taxon>
        <taxon>Spiralia</taxon>
        <taxon>Gnathifera</taxon>
        <taxon>Rotifera</taxon>
        <taxon>Eurotatoria</taxon>
        <taxon>Bdelloidea</taxon>
        <taxon>Philodinida</taxon>
        <taxon>Philodinidae</taxon>
        <taxon>Rotaria</taxon>
    </lineage>
</organism>
<sequence>MQTPTQLSTELQEKKRQEETFIQPSLPNRLPNDYVSSSDIRQILYLDDKKPYIHLNQRPLDHSVENQFCLESQNSNEVTIQLQSSLTQTHIPFLLMNLTEPPRDDHIDNPSVLQLNYTNDKLANSTNEENFDEQSCEFQFGDEFSLNRENMTPEFVCYKENEDIFVESMKQYGVKKDSLPLEVCQDVYVDCSENKEAAVGIYSGYEEKISGYEKKKSNYVPGLFTSSNMQSFNYHVELDIFVESMKQYGVKNDSLPLEVCQDVYVDCSENKEAAVGIYSGYEEKISGYEKKKSNCVPGLFTSSNSVELKAEECCVGMKSNKRSVIHKHLSRQEIEKEISNMVESIFIAD</sequence>
<name>A0A818DS68_9BILA</name>
<dbReference type="Proteomes" id="UP000663872">
    <property type="component" value="Unassembled WGS sequence"/>
</dbReference>
<reference evidence="1" key="1">
    <citation type="submission" date="2021-02" db="EMBL/GenBank/DDBJ databases">
        <authorList>
            <person name="Nowell W R."/>
        </authorList>
    </citation>
    <scope>NUCLEOTIDE SEQUENCE</scope>
</reference>
<dbReference type="EMBL" id="CAJNYT010002183">
    <property type="protein sequence ID" value="CAF3452340.1"/>
    <property type="molecule type" value="Genomic_DNA"/>
</dbReference>
<protein>
    <submittedName>
        <fullName evidence="1">Uncharacterized protein</fullName>
    </submittedName>
</protein>
<comment type="caution">
    <text evidence="1">The sequence shown here is derived from an EMBL/GenBank/DDBJ whole genome shotgun (WGS) entry which is preliminary data.</text>
</comment>
<gene>
    <name evidence="1" type="ORF">GRG538_LOCUS14320</name>
</gene>